<reference evidence="1 2" key="1">
    <citation type="submission" date="2016-10" db="EMBL/GenBank/DDBJ databases">
        <authorList>
            <person name="de Groot N.N."/>
        </authorList>
    </citation>
    <scope>NUCLEOTIDE SEQUENCE [LARGE SCALE GENOMIC DNA]</scope>
    <source>
        <strain evidence="1 2">CGMCC 1.3442</strain>
    </source>
</reference>
<evidence type="ECO:0000313" key="2">
    <source>
        <dbReference type="Proteomes" id="UP000199334"/>
    </source>
</evidence>
<dbReference type="InterPro" id="IPR009920">
    <property type="entry name" value="HEPPP_synth_su1"/>
</dbReference>
<dbReference type="GO" id="GO:0009234">
    <property type="term" value="P:menaquinone biosynthetic process"/>
    <property type="evidence" value="ECO:0007669"/>
    <property type="project" value="InterPro"/>
</dbReference>
<proteinExistence type="predicted"/>
<dbReference type="RefSeq" id="WP_176753046.1">
    <property type="nucleotide sequence ID" value="NZ_FNIG01000006.1"/>
</dbReference>
<gene>
    <name evidence="1" type="ORF">SAMN05216498_2684</name>
</gene>
<dbReference type="Pfam" id="PF07307">
    <property type="entry name" value="HEPPP_synt_1"/>
    <property type="match status" value="1"/>
</dbReference>
<evidence type="ECO:0000313" key="1">
    <source>
        <dbReference type="EMBL" id="SDN61742.1"/>
    </source>
</evidence>
<sequence length="223" mass="26854">MYLKEKIENIRQDFISTYKHPYTERQFYDGILSYEQILCFKDLLLKVEINQNHREKLFVALLHMQISLDIHDQVDLENYERITDHRSVRNQLRILVGDYHSSYFYSLLSQYNMLDELYHFIEMIKHINESKMTILHNQEQLTVESLLKEVENVHCGLYNALSSLYRISDYQTVWKPKIVHQLVYNRGESKWLDVLKNNNSIMIDNEISKREKFWSPSDIIGDN</sequence>
<dbReference type="Proteomes" id="UP000199334">
    <property type="component" value="Unassembled WGS sequence"/>
</dbReference>
<accession>A0A1H0CV22</accession>
<keyword evidence="2" id="KW-1185">Reference proteome</keyword>
<organism evidence="1 2">
    <name type="scientific">Tenuibacillus multivorans</name>
    <dbReference type="NCBI Taxonomy" id="237069"/>
    <lineage>
        <taxon>Bacteria</taxon>
        <taxon>Bacillati</taxon>
        <taxon>Bacillota</taxon>
        <taxon>Bacilli</taxon>
        <taxon>Bacillales</taxon>
        <taxon>Bacillaceae</taxon>
        <taxon>Tenuibacillus</taxon>
    </lineage>
</organism>
<dbReference type="STRING" id="237069.SAMN05216498_2684"/>
<name>A0A1H0CV22_9BACI</name>
<dbReference type="EMBL" id="FNIG01000006">
    <property type="protein sequence ID" value="SDN61742.1"/>
    <property type="molecule type" value="Genomic_DNA"/>
</dbReference>
<protein>
    <submittedName>
        <fullName evidence="1">Heptaprenyl diphosphate synthase (HEPPP synthase) subunit 1</fullName>
    </submittedName>
</protein>
<dbReference type="Gene3D" id="1.20.120.1450">
    <property type="match status" value="1"/>
</dbReference>
<dbReference type="AlphaFoldDB" id="A0A1H0CV22"/>